<dbReference type="Proteomes" id="UP001642484">
    <property type="component" value="Unassembled WGS sequence"/>
</dbReference>
<accession>A0ABP0IN92</accession>
<proteinExistence type="predicted"/>
<protein>
    <submittedName>
        <fullName evidence="2">Uncharacterized protein</fullName>
    </submittedName>
</protein>
<evidence type="ECO:0000313" key="2">
    <source>
        <dbReference type="EMBL" id="CAK9002845.1"/>
    </source>
</evidence>
<organism evidence="2 3">
    <name type="scientific">Durusdinium trenchii</name>
    <dbReference type="NCBI Taxonomy" id="1381693"/>
    <lineage>
        <taxon>Eukaryota</taxon>
        <taxon>Sar</taxon>
        <taxon>Alveolata</taxon>
        <taxon>Dinophyceae</taxon>
        <taxon>Suessiales</taxon>
        <taxon>Symbiodiniaceae</taxon>
        <taxon>Durusdinium</taxon>
    </lineage>
</organism>
<gene>
    <name evidence="2" type="ORF">CCMP2556_LOCUS7039</name>
</gene>
<reference evidence="2 3" key="1">
    <citation type="submission" date="2024-02" db="EMBL/GenBank/DDBJ databases">
        <authorList>
            <person name="Chen Y."/>
            <person name="Shah S."/>
            <person name="Dougan E. K."/>
            <person name="Thang M."/>
            <person name="Chan C."/>
        </authorList>
    </citation>
    <scope>NUCLEOTIDE SEQUENCE [LARGE SCALE GENOMIC DNA]</scope>
</reference>
<comment type="caution">
    <text evidence="2">The sequence shown here is derived from an EMBL/GenBank/DDBJ whole genome shotgun (WGS) entry which is preliminary data.</text>
</comment>
<evidence type="ECO:0000313" key="3">
    <source>
        <dbReference type="Proteomes" id="UP001642484"/>
    </source>
</evidence>
<dbReference type="EMBL" id="CAXAMN010003091">
    <property type="protein sequence ID" value="CAK9002845.1"/>
    <property type="molecule type" value="Genomic_DNA"/>
</dbReference>
<keyword evidence="3" id="KW-1185">Reference proteome</keyword>
<feature type="coiled-coil region" evidence="1">
    <location>
        <begin position="70"/>
        <end position="128"/>
    </location>
</feature>
<name>A0ABP0IN92_9DINO</name>
<sequence length="150" mass="16580">MVSHGFIANKGESSIPGARSLQSLTPVNSYQLQIAGTSQPHCIFGTYPGACSVTCPRSARRAEKQIDARAAEVSQSLQQLEAAKRDLEMEKRKLEEERATLVSMEEYFQQQQEEMEALRDEVTKLRRAGGLFGCCMAPSIQDRPEEPSGS</sequence>
<evidence type="ECO:0000256" key="1">
    <source>
        <dbReference type="SAM" id="Coils"/>
    </source>
</evidence>
<keyword evidence="1" id="KW-0175">Coiled coil</keyword>